<evidence type="ECO:0000313" key="1">
    <source>
        <dbReference type="EMBL" id="KAE9327561.1"/>
    </source>
</evidence>
<gene>
    <name evidence="1" type="ORF">PF008_g16370</name>
</gene>
<comment type="caution">
    <text evidence="1">The sequence shown here is derived from an EMBL/GenBank/DDBJ whole genome shotgun (WGS) entry which is preliminary data.</text>
</comment>
<accession>A0A6G0RBD4</accession>
<dbReference type="SUPFAM" id="SSF52058">
    <property type="entry name" value="L domain-like"/>
    <property type="match status" value="1"/>
</dbReference>
<protein>
    <submittedName>
        <fullName evidence="1">Uncharacterized protein</fullName>
    </submittedName>
</protein>
<dbReference type="EMBL" id="QXFY01001121">
    <property type="protein sequence ID" value="KAE9327561.1"/>
    <property type="molecule type" value="Genomic_DNA"/>
</dbReference>
<evidence type="ECO:0000313" key="2">
    <source>
        <dbReference type="Proteomes" id="UP000486351"/>
    </source>
</evidence>
<sequence>MIDRDIAPKTYAEWEMPKNLTEKVIQLASSGDLQTLQLTNRYLPQLPEELRRCKRMRHLTLEYTHTYTLPDWIKEFTKLEYLWLALQVNSSFFSKQLHAATHLRKSYRDEDNRSEGQGSARSTGYFRSAVVDEVGTKPPLCIADQHCEHLPLKLCVCRRHLVEDDNLRMRTTVRRPGLPRVVNSVAADRVEFKINDEIVQIYYSESVRHECSSTTLCYIVRLSKDGELSRIEYLQ</sequence>
<reference evidence="1 2" key="1">
    <citation type="submission" date="2018-09" db="EMBL/GenBank/DDBJ databases">
        <title>Genomic investigation of the strawberry pathogen Phytophthora fragariae indicates pathogenicity is determined by transcriptional variation in three key races.</title>
        <authorList>
            <person name="Adams T.M."/>
            <person name="Armitage A.D."/>
            <person name="Sobczyk M.K."/>
            <person name="Bates H.J."/>
            <person name="Dunwell J.M."/>
            <person name="Nellist C.F."/>
            <person name="Harrison R.J."/>
        </authorList>
    </citation>
    <scope>NUCLEOTIDE SEQUENCE [LARGE SCALE GENOMIC DNA]</scope>
    <source>
        <strain evidence="1 2">NOV-77</strain>
    </source>
</reference>
<name>A0A6G0RBD4_9STRA</name>
<dbReference type="InterPro" id="IPR032675">
    <property type="entry name" value="LRR_dom_sf"/>
</dbReference>
<dbReference type="Proteomes" id="UP000486351">
    <property type="component" value="Unassembled WGS sequence"/>
</dbReference>
<dbReference type="AlphaFoldDB" id="A0A6G0RBD4"/>
<proteinExistence type="predicted"/>
<organism evidence="1 2">
    <name type="scientific">Phytophthora fragariae</name>
    <dbReference type="NCBI Taxonomy" id="53985"/>
    <lineage>
        <taxon>Eukaryota</taxon>
        <taxon>Sar</taxon>
        <taxon>Stramenopiles</taxon>
        <taxon>Oomycota</taxon>
        <taxon>Peronosporomycetes</taxon>
        <taxon>Peronosporales</taxon>
        <taxon>Peronosporaceae</taxon>
        <taxon>Phytophthora</taxon>
    </lineage>
</organism>
<dbReference type="Gene3D" id="3.80.10.10">
    <property type="entry name" value="Ribonuclease Inhibitor"/>
    <property type="match status" value="1"/>
</dbReference>